<organism evidence="1 2">
    <name type="scientific">Pelatocladus maniniholoensis HA4357-MV3</name>
    <dbReference type="NCBI Taxonomy" id="1117104"/>
    <lineage>
        <taxon>Bacteria</taxon>
        <taxon>Bacillati</taxon>
        <taxon>Cyanobacteriota</taxon>
        <taxon>Cyanophyceae</taxon>
        <taxon>Nostocales</taxon>
        <taxon>Nostocaceae</taxon>
        <taxon>Pelatocladus</taxon>
    </lineage>
</organism>
<name>A0A9E3H6T0_9NOST</name>
<dbReference type="AlphaFoldDB" id="A0A9E3H6T0"/>
<protein>
    <submittedName>
        <fullName evidence="1">Uncharacterized protein</fullName>
    </submittedName>
</protein>
<dbReference type="Proteomes" id="UP000813215">
    <property type="component" value="Unassembled WGS sequence"/>
</dbReference>
<evidence type="ECO:0000313" key="2">
    <source>
        <dbReference type="Proteomes" id="UP000813215"/>
    </source>
</evidence>
<evidence type="ECO:0000313" key="1">
    <source>
        <dbReference type="EMBL" id="MBW4431980.1"/>
    </source>
</evidence>
<reference evidence="1" key="2">
    <citation type="journal article" date="2022" name="Microbiol. Resour. Announc.">
        <title>Metagenome Sequencing to Explore Phylogenomics of Terrestrial Cyanobacteria.</title>
        <authorList>
            <person name="Ward R.D."/>
            <person name="Stajich J.E."/>
            <person name="Johansen J.R."/>
            <person name="Huntemann M."/>
            <person name="Clum A."/>
            <person name="Foster B."/>
            <person name="Foster B."/>
            <person name="Roux S."/>
            <person name="Palaniappan K."/>
            <person name="Varghese N."/>
            <person name="Mukherjee S."/>
            <person name="Reddy T.B.K."/>
            <person name="Daum C."/>
            <person name="Copeland A."/>
            <person name="Chen I.A."/>
            <person name="Ivanova N.N."/>
            <person name="Kyrpides N.C."/>
            <person name="Shapiro N."/>
            <person name="Eloe-Fadrosh E.A."/>
            <person name="Pietrasiak N."/>
        </authorList>
    </citation>
    <scope>NUCLEOTIDE SEQUENCE</scope>
    <source>
        <strain evidence="1">HA4357-MV3</strain>
    </source>
</reference>
<proteinExistence type="predicted"/>
<accession>A0A9E3H6T0</accession>
<sequence>MEPLVTIATVIVTLIFNGVFEGLGQDIEKGTTAKITQLIAIIREKFKASETEVLLTRAEKQPTELNIAAVKTELVTQMSEDKVFAQKLADLLRELESNKIIRHVMASNIKAKSLEAKDMHQIATSGSSVELIMGCGLEIEGDVKFGNLTQES</sequence>
<gene>
    <name evidence="1" type="ORF">KME28_09685</name>
</gene>
<dbReference type="EMBL" id="JAHHHW010000077">
    <property type="protein sequence ID" value="MBW4431980.1"/>
    <property type="molecule type" value="Genomic_DNA"/>
</dbReference>
<comment type="caution">
    <text evidence="1">The sequence shown here is derived from an EMBL/GenBank/DDBJ whole genome shotgun (WGS) entry which is preliminary data.</text>
</comment>
<reference evidence="1" key="1">
    <citation type="submission" date="2021-05" db="EMBL/GenBank/DDBJ databases">
        <authorList>
            <person name="Pietrasiak N."/>
            <person name="Ward R."/>
            <person name="Stajich J.E."/>
            <person name="Kurbessoian T."/>
        </authorList>
    </citation>
    <scope>NUCLEOTIDE SEQUENCE</scope>
    <source>
        <strain evidence="1">HA4357-MV3</strain>
    </source>
</reference>